<organism evidence="1 2">
    <name type="scientific">Streptomyces beihaiensis</name>
    <dbReference type="NCBI Taxonomy" id="2984495"/>
    <lineage>
        <taxon>Bacteria</taxon>
        <taxon>Bacillati</taxon>
        <taxon>Actinomycetota</taxon>
        <taxon>Actinomycetes</taxon>
        <taxon>Kitasatosporales</taxon>
        <taxon>Streptomycetaceae</taxon>
        <taxon>Streptomyces</taxon>
    </lineage>
</organism>
<dbReference type="RefSeq" id="WP_266602605.1">
    <property type="nucleotide sequence ID" value="NZ_JAPHNL010000271.1"/>
</dbReference>
<gene>
    <name evidence="1" type="ORF">OFY01_22075</name>
</gene>
<accession>A0ABT3TZC1</accession>
<comment type="caution">
    <text evidence="1">The sequence shown here is derived from an EMBL/GenBank/DDBJ whole genome shotgun (WGS) entry which is preliminary data.</text>
</comment>
<evidence type="ECO:0000313" key="1">
    <source>
        <dbReference type="EMBL" id="MCX3062403.1"/>
    </source>
</evidence>
<protein>
    <submittedName>
        <fullName evidence="1">Uncharacterized protein</fullName>
    </submittedName>
</protein>
<dbReference type="EMBL" id="JAPHNL010000271">
    <property type="protein sequence ID" value="MCX3062403.1"/>
    <property type="molecule type" value="Genomic_DNA"/>
</dbReference>
<evidence type="ECO:0000313" key="2">
    <source>
        <dbReference type="Proteomes" id="UP001163064"/>
    </source>
</evidence>
<keyword evidence="2" id="KW-1185">Reference proteome</keyword>
<dbReference type="Proteomes" id="UP001163064">
    <property type="component" value="Unassembled WGS sequence"/>
</dbReference>
<name>A0ABT3TZC1_9ACTN</name>
<sequence>MPEYFKIQIETWRYHDGTAYIEFIDGTLTRQVTHVGERWLSSRRDHDEDVGPLLTDQPLQPGEFDEEDCITVSEFEVAWNRAIAHEDAS</sequence>
<proteinExistence type="predicted"/>
<reference evidence="1" key="1">
    <citation type="submission" date="2022-10" db="EMBL/GenBank/DDBJ databases">
        <title>Streptomyces beihaiensis sp. nov., a chitin degrading actinobacterium, isolated from shrimp pond soil.</title>
        <authorList>
            <person name="Xie J."/>
            <person name="Shen N."/>
        </authorList>
    </citation>
    <scope>NUCLEOTIDE SEQUENCE</scope>
    <source>
        <strain evidence="1">GXMU-J5</strain>
    </source>
</reference>